<reference evidence="2 3" key="1">
    <citation type="submission" date="2018-12" db="EMBL/GenBank/DDBJ databases">
        <title>Genome Sequence of Candidatus Viridilinea halotolerans isolated from saline sulfide-rich spring.</title>
        <authorList>
            <person name="Grouzdev D.S."/>
            <person name="Burganskaya E.I."/>
            <person name="Krutkina M.S."/>
            <person name="Sukhacheva M.V."/>
            <person name="Gorlenko V.M."/>
        </authorList>
    </citation>
    <scope>NUCLEOTIDE SEQUENCE [LARGE SCALE GENOMIC DNA]</scope>
    <source>
        <strain evidence="2">Chok-6</strain>
    </source>
</reference>
<accession>A0A426U8E3</accession>
<proteinExistence type="predicted"/>
<organism evidence="2 3">
    <name type="scientific">Candidatus Viridilinea halotolerans</name>
    <dbReference type="NCBI Taxonomy" id="2491704"/>
    <lineage>
        <taxon>Bacteria</taxon>
        <taxon>Bacillati</taxon>
        <taxon>Chloroflexota</taxon>
        <taxon>Chloroflexia</taxon>
        <taxon>Chloroflexales</taxon>
        <taxon>Chloroflexineae</taxon>
        <taxon>Oscillochloridaceae</taxon>
        <taxon>Candidatus Viridilinea</taxon>
    </lineage>
</organism>
<evidence type="ECO:0000313" key="3">
    <source>
        <dbReference type="Proteomes" id="UP000280307"/>
    </source>
</evidence>
<feature type="region of interest" description="Disordered" evidence="1">
    <location>
        <begin position="223"/>
        <end position="259"/>
    </location>
</feature>
<protein>
    <submittedName>
        <fullName evidence="2">Uncharacterized protein</fullName>
    </submittedName>
</protein>
<comment type="caution">
    <text evidence="2">The sequence shown here is derived from an EMBL/GenBank/DDBJ whole genome shotgun (WGS) entry which is preliminary data.</text>
</comment>
<dbReference type="Proteomes" id="UP000280307">
    <property type="component" value="Unassembled WGS sequence"/>
</dbReference>
<feature type="compositionally biased region" description="Acidic residues" evidence="1">
    <location>
        <begin position="230"/>
        <end position="240"/>
    </location>
</feature>
<evidence type="ECO:0000256" key="1">
    <source>
        <dbReference type="SAM" id="MobiDB-lite"/>
    </source>
</evidence>
<evidence type="ECO:0000313" key="2">
    <source>
        <dbReference type="EMBL" id="RRR76463.1"/>
    </source>
</evidence>
<sequence length="259" mass="29596">MTDAARLRQIPNLAQIPLVSPEPLDDPGADDPAAMVLDLRLPHDDDLPRHLAGFTFFWLRYVWGFRAQYHCASCLAGRYDMRVSATMPLPARMVLDNRYPYAYLCGVASSGIWANNFHLPVVYAAGEQAEAVTYHGVRVRILNAQEVPIPWIEAGWNGFPLSYTTCRNWQFGVHAFGYCGESPTADELSRPEWRTQELADLAWKRQRMRLSLDEVRAALRAQRHDADVRDEADEPDEPDEPGQGYILEHRLEYEEPPDW</sequence>
<name>A0A426U8E3_9CHLR</name>
<dbReference type="AlphaFoldDB" id="A0A426U8E3"/>
<gene>
    <name evidence="2" type="ORF">EI684_02980</name>
</gene>
<dbReference type="EMBL" id="RSAS01000119">
    <property type="protein sequence ID" value="RRR76463.1"/>
    <property type="molecule type" value="Genomic_DNA"/>
</dbReference>